<keyword evidence="2" id="KW-0472">Membrane</keyword>
<feature type="domain" description="VWFA" evidence="4">
    <location>
        <begin position="60"/>
        <end position="247"/>
    </location>
</feature>
<keyword evidence="6" id="KW-1185">Reference proteome</keyword>
<name>A0A169SB32_9CORY</name>
<feature type="signal peptide" evidence="3">
    <location>
        <begin position="1"/>
        <end position="45"/>
    </location>
</feature>
<feature type="compositionally biased region" description="Low complexity" evidence="1">
    <location>
        <begin position="605"/>
        <end position="623"/>
    </location>
</feature>
<dbReference type="EMBL" id="AP017369">
    <property type="protein sequence ID" value="BAU97366.1"/>
    <property type="molecule type" value="Genomic_DNA"/>
</dbReference>
<evidence type="ECO:0000256" key="3">
    <source>
        <dbReference type="SAM" id="SignalP"/>
    </source>
</evidence>
<evidence type="ECO:0000256" key="1">
    <source>
        <dbReference type="SAM" id="MobiDB-lite"/>
    </source>
</evidence>
<dbReference type="KEGG" id="csur:N24_3104"/>
<keyword evidence="2" id="KW-0812">Transmembrane</keyword>
<organism evidence="5 6">
    <name type="scientific">Corynebacterium suranareeae</name>
    <dbReference type="NCBI Taxonomy" id="2506452"/>
    <lineage>
        <taxon>Bacteria</taxon>
        <taxon>Bacillati</taxon>
        <taxon>Actinomycetota</taxon>
        <taxon>Actinomycetes</taxon>
        <taxon>Mycobacteriales</taxon>
        <taxon>Corynebacteriaceae</taxon>
        <taxon>Corynebacterium</taxon>
    </lineage>
</organism>
<dbReference type="InterPro" id="IPR002035">
    <property type="entry name" value="VWF_A"/>
</dbReference>
<dbReference type="Gene3D" id="3.40.50.410">
    <property type="entry name" value="von Willebrand factor, type A domain"/>
    <property type="match status" value="1"/>
</dbReference>
<feature type="chain" id="PRO_5007902552" description="VWFA domain-containing protein" evidence="3">
    <location>
        <begin position="46"/>
        <end position="665"/>
    </location>
</feature>
<keyword evidence="3" id="KW-0732">Signal</keyword>
<keyword evidence="2" id="KW-1133">Transmembrane helix</keyword>
<dbReference type="InterPro" id="IPR036465">
    <property type="entry name" value="vWFA_dom_sf"/>
</dbReference>
<evidence type="ECO:0000313" key="5">
    <source>
        <dbReference type="EMBL" id="BAU97366.1"/>
    </source>
</evidence>
<dbReference type="SMART" id="SM00327">
    <property type="entry name" value="VWA"/>
    <property type="match status" value="1"/>
</dbReference>
<dbReference type="SUPFAM" id="SSF53300">
    <property type="entry name" value="vWA-like"/>
    <property type="match status" value="1"/>
</dbReference>
<proteinExistence type="predicted"/>
<sequence>MVQLAGQSFRKPARRFPNRRHKTFLALITSFLLFTLSTPVSSAQAQTESPTTQSVSRGVPTMMVLDSSGSMVTEDAGGQSRSDAAKEAANQFIDELAGTLDLGLVTYGGNTGETPEEYEAGCQDISVVRGPTSGQPDQLKDHIDGLQPRGYTPIGDSLKAAAAELPEGESGTIVLVSDGIATCTPPPVCEVAQELADQGVDLVINTVGFNVDESARAELECIAQAGNGTYADASDADSLVAELKRAATRTAVGYESDLEQLDGNDVQTEPTQIPDDVKMFQANLPALENKDGEVTQYWSIPVADYERVQVTTSYIAPVTVGSGGDYLSVKNELQYGGDQAETCHRKIGGDSILDNVLAKPLVANVESDVIGTECDTDELTLAVTRSEPFQWNEELPVEIVVKRLTHADTSDLPLGDQVRDIPDIDVATVDSWEPLTGGSWFSNAPELTPGEGIEAEIVPGENHIYRLPMATGQQLHGYAEVVENTAPDDANVTDKLGVAVFSPTRQAAGVDLWTDVPIRENAGEYFEAPSPLTYLNMFSNDGGFGSTNNATSVFTLEGDYYLAVHYNDFSGGTTRDASDRQSAPVRYRLVADAYGDAEPGPVFDEVSAGSSESSSPSEQPNESDQAAESEDNESGFSPLIAGTIVALIVVFAAFASWMVLKGRKK</sequence>
<dbReference type="PROSITE" id="PS50234">
    <property type="entry name" value="VWFA"/>
    <property type="match status" value="1"/>
</dbReference>
<protein>
    <recommendedName>
        <fullName evidence="4">VWFA domain-containing protein</fullName>
    </recommendedName>
</protein>
<feature type="region of interest" description="Disordered" evidence="1">
    <location>
        <begin position="596"/>
        <end position="634"/>
    </location>
</feature>
<evidence type="ECO:0000313" key="6">
    <source>
        <dbReference type="Proteomes" id="UP000218244"/>
    </source>
</evidence>
<evidence type="ECO:0000259" key="4">
    <source>
        <dbReference type="PROSITE" id="PS50234"/>
    </source>
</evidence>
<evidence type="ECO:0000256" key="2">
    <source>
        <dbReference type="SAM" id="Phobius"/>
    </source>
</evidence>
<dbReference type="Pfam" id="PF13519">
    <property type="entry name" value="VWA_2"/>
    <property type="match status" value="1"/>
</dbReference>
<reference evidence="5 6" key="1">
    <citation type="submission" date="2016-02" db="EMBL/GenBank/DDBJ databases">
        <title>Corynebacterium glutamicum N24 whole genome sequencing project.</title>
        <authorList>
            <person name="Matsutani M."/>
            <person name="Nangtapong N."/>
            <person name="Yakushi T."/>
            <person name="Matsushita K."/>
        </authorList>
    </citation>
    <scope>NUCLEOTIDE SEQUENCE [LARGE SCALE GENOMIC DNA]</scope>
    <source>
        <strain evidence="5 6">N24</strain>
    </source>
</reference>
<dbReference type="Proteomes" id="UP000218244">
    <property type="component" value="Chromosome"/>
</dbReference>
<feature type="transmembrane region" description="Helical" evidence="2">
    <location>
        <begin position="639"/>
        <end position="660"/>
    </location>
</feature>
<dbReference type="AlphaFoldDB" id="A0A169SB32"/>
<accession>A0A169SB32</accession>
<gene>
    <name evidence="5" type="ORF">N24_3104</name>
</gene>